<accession>A0A1M5W1G6</accession>
<dbReference type="Proteomes" id="UP000184139">
    <property type="component" value="Unassembled WGS sequence"/>
</dbReference>
<feature type="domain" description="Winged helix-turn-helix" evidence="1">
    <location>
        <begin position="54"/>
        <end position="116"/>
    </location>
</feature>
<gene>
    <name evidence="2" type="ORF">SAMN02745124_02028</name>
</gene>
<organism evidence="2 3">
    <name type="scientific">Desulfofustis glycolicus DSM 9705</name>
    <dbReference type="NCBI Taxonomy" id="1121409"/>
    <lineage>
        <taxon>Bacteria</taxon>
        <taxon>Pseudomonadati</taxon>
        <taxon>Thermodesulfobacteriota</taxon>
        <taxon>Desulfobulbia</taxon>
        <taxon>Desulfobulbales</taxon>
        <taxon>Desulfocapsaceae</taxon>
        <taxon>Desulfofustis</taxon>
    </lineage>
</organism>
<reference evidence="2 3" key="1">
    <citation type="submission" date="2016-11" db="EMBL/GenBank/DDBJ databases">
        <authorList>
            <person name="Jaros S."/>
            <person name="Januszkiewicz K."/>
            <person name="Wedrychowicz H."/>
        </authorList>
    </citation>
    <scope>NUCLEOTIDE SEQUENCE [LARGE SCALE GENOMIC DNA]</scope>
    <source>
        <strain evidence="2 3">DSM 9705</strain>
    </source>
</reference>
<dbReference type="STRING" id="1121409.SAMN02745124_02028"/>
<evidence type="ECO:0000313" key="2">
    <source>
        <dbReference type="EMBL" id="SHH81352.1"/>
    </source>
</evidence>
<dbReference type="InterPro" id="IPR055245">
    <property type="entry name" value="HTH_proteobacteria"/>
</dbReference>
<sequence length="125" mass="14416">MKNFIRKTLVTLFNRQDRSVYSYADPKTESGSHTISIDQTAAVDKKNRRKKDNQMMMVLELLSYGPMTTIDALDKGITRPAAVIFELRKMGYKINTRMIDVVSRKGEVTRIASYILYWDGNGRFI</sequence>
<dbReference type="Pfam" id="PF14090">
    <property type="entry name" value="HTH_39"/>
    <property type="match status" value="1"/>
</dbReference>
<name>A0A1M5W1G6_9BACT</name>
<dbReference type="AlphaFoldDB" id="A0A1M5W1G6"/>
<evidence type="ECO:0000313" key="3">
    <source>
        <dbReference type="Proteomes" id="UP000184139"/>
    </source>
</evidence>
<keyword evidence="3" id="KW-1185">Reference proteome</keyword>
<dbReference type="RefSeq" id="WP_073375735.1">
    <property type="nucleotide sequence ID" value="NZ_FQXS01000010.1"/>
</dbReference>
<proteinExistence type="predicted"/>
<protein>
    <submittedName>
        <fullName evidence="2">Helix-turn-helix domain-containing protein</fullName>
    </submittedName>
</protein>
<evidence type="ECO:0000259" key="1">
    <source>
        <dbReference type="Pfam" id="PF14090"/>
    </source>
</evidence>
<dbReference type="EMBL" id="FQXS01000010">
    <property type="protein sequence ID" value="SHH81352.1"/>
    <property type="molecule type" value="Genomic_DNA"/>
</dbReference>